<evidence type="ECO:0000256" key="7">
    <source>
        <dbReference type="SAM" id="MobiDB-lite"/>
    </source>
</evidence>
<dbReference type="AlphaFoldDB" id="A0A317T663"/>
<evidence type="ECO:0000256" key="4">
    <source>
        <dbReference type="ARBA" id="ARBA00023125"/>
    </source>
</evidence>
<feature type="region of interest" description="Disordered" evidence="7">
    <location>
        <begin position="65"/>
        <end position="97"/>
    </location>
</feature>
<reference evidence="9" key="1">
    <citation type="submission" date="2017-10" db="EMBL/GenBank/DDBJ databases">
        <authorList>
            <person name="Gaisin V.A."/>
            <person name="Rysina M.S."/>
            <person name="Grouzdev D.S."/>
        </authorList>
    </citation>
    <scope>NUCLEOTIDE SEQUENCE [LARGE SCALE GENOMIC DNA]</scope>
    <source>
        <strain evidence="9">V1</strain>
    </source>
</reference>
<evidence type="ECO:0000256" key="3">
    <source>
        <dbReference type="ARBA" id="ARBA00022578"/>
    </source>
</evidence>
<dbReference type="PANTHER" id="PTHR33217:SF5">
    <property type="entry name" value="MUTATOR FAMILY TRANSPOSASE"/>
    <property type="match status" value="1"/>
</dbReference>
<dbReference type="GO" id="GO:0003677">
    <property type="term" value="F:DNA binding"/>
    <property type="evidence" value="ECO:0007669"/>
    <property type="project" value="UniProtKB-UniRule"/>
</dbReference>
<comment type="caution">
    <text evidence="8">The sequence shown here is derived from an EMBL/GenBank/DDBJ whole genome shotgun (WGS) entry which is preliminary data.</text>
</comment>
<keyword evidence="6" id="KW-0814">Transposable element</keyword>
<dbReference type="GO" id="GO:0004803">
    <property type="term" value="F:transposase activity"/>
    <property type="evidence" value="ECO:0007669"/>
    <property type="project" value="UniProtKB-UniRule"/>
</dbReference>
<dbReference type="NCBIfam" id="NF033543">
    <property type="entry name" value="transpos_IS256"/>
    <property type="match status" value="1"/>
</dbReference>
<evidence type="ECO:0000256" key="1">
    <source>
        <dbReference type="ARBA" id="ARBA00002190"/>
    </source>
</evidence>
<keyword evidence="9" id="KW-1185">Reference proteome</keyword>
<dbReference type="GO" id="GO:0006313">
    <property type="term" value="P:DNA transposition"/>
    <property type="evidence" value="ECO:0007669"/>
    <property type="project" value="UniProtKB-UniRule"/>
</dbReference>
<dbReference type="PROSITE" id="PS01007">
    <property type="entry name" value="TRANSPOSASE_MUTATOR"/>
    <property type="match status" value="1"/>
</dbReference>
<evidence type="ECO:0000313" key="9">
    <source>
        <dbReference type="Proteomes" id="UP000246278"/>
    </source>
</evidence>
<keyword evidence="3 6" id="KW-0815">Transposition</keyword>
<evidence type="ECO:0000256" key="2">
    <source>
        <dbReference type="ARBA" id="ARBA00010961"/>
    </source>
</evidence>
<comment type="similarity">
    <text evidence="2 6">Belongs to the transposase mutator family.</text>
</comment>
<dbReference type="InterPro" id="IPR001207">
    <property type="entry name" value="Transposase_mutator"/>
</dbReference>
<gene>
    <name evidence="8" type="ORF">CR164_12885</name>
</gene>
<evidence type="ECO:0000256" key="5">
    <source>
        <dbReference type="ARBA" id="ARBA00023172"/>
    </source>
</evidence>
<dbReference type="Pfam" id="PF00872">
    <property type="entry name" value="Transposase_mut"/>
    <property type="match status" value="1"/>
</dbReference>
<dbReference type="OrthoDB" id="9779930at2"/>
<dbReference type="Proteomes" id="UP000246278">
    <property type="component" value="Unassembled WGS sequence"/>
</dbReference>
<comment type="function">
    <text evidence="1 6">Required for the transposition of the insertion element.</text>
</comment>
<dbReference type="PANTHER" id="PTHR33217">
    <property type="entry name" value="TRANSPOSASE FOR INSERTION SEQUENCE ELEMENT IS1081"/>
    <property type="match status" value="1"/>
</dbReference>
<sequence length="411" mass="46924">MTRKKDQIPESQKALIDQLIQESGGPQALFDKGGLLDQLKKRLIEEALEAEMDDHLGYQKHALIKPSTGNTRNGHGKKSIIVDNDPLEITPPRDRSSTFAPQLIPKRQKRFKGFDEKIIAMYARGMSVRDMQAMLLELYDVDVSEALISSVTDAVLDDVRAWQSRPLENVYPIVYFDCIVVKSREDGKVSNKAVYLALAITMEGQKELLGLWLSQNEGAKFWLGVMTELKNRGAQDIFIAAVDGLTGFPDAIEAVFPQTEVQLCIVHMVRNSTKYVPWKDRKELCADLKRIYGSDTLEGAELALQAFEEKWDDKYAMVGQLWRRHWDRITPFFEYPKDLRKVIYTTNAIESLNRSLRKVLKTKGAFPNDESIIKLMYLAMQNIAKKWTMPVRNWAAVINQLSIKFQGRVPL</sequence>
<proteinExistence type="inferred from homology"/>
<evidence type="ECO:0000313" key="8">
    <source>
        <dbReference type="EMBL" id="PWW80931.1"/>
    </source>
</evidence>
<protein>
    <recommendedName>
        <fullName evidence="6">Mutator family transposase</fullName>
    </recommendedName>
</protein>
<keyword evidence="4 6" id="KW-0238">DNA-binding</keyword>
<evidence type="ECO:0000256" key="6">
    <source>
        <dbReference type="RuleBase" id="RU365089"/>
    </source>
</evidence>
<dbReference type="EMBL" id="PDNZ01000018">
    <property type="protein sequence ID" value="PWW80931.1"/>
    <property type="molecule type" value="Genomic_DNA"/>
</dbReference>
<organism evidence="8 9">
    <name type="scientific">Prosthecochloris marina</name>
    <dbReference type="NCBI Taxonomy" id="2017681"/>
    <lineage>
        <taxon>Bacteria</taxon>
        <taxon>Pseudomonadati</taxon>
        <taxon>Chlorobiota</taxon>
        <taxon>Chlorobiia</taxon>
        <taxon>Chlorobiales</taxon>
        <taxon>Chlorobiaceae</taxon>
        <taxon>Prosthecochloris</taxon>
    </lineage>
</organism>
<name>A0A317T663_9CHLB</name>
<dbReference type="RefSeq" id="WP_110024408.1">
    <property type="nucleotide sequence ID" value="NZ_PDNZ01000018.1"/>
</dbReference>
<keyword evidence="5 6" id="KW-0233">DNA recombination</keyword>
<accession>A0A317T663</accession>